<gene>
    <name evidence="8" type="ORF">EM808_08435</name>
</gene>
<dbReference type="AlphaFoldDB" id="A0A3S2X553"/>
<keyword evidence="2" id="KW-1003">Cell membrane</keyword>
<dbReference type="SUPFAM" id="SSF109604">
    <property type="entry name" value="HD-domain/PDEase-like"/>
    <property type="match status" value="1"/>
</dbReference>
<keyword evidence="4" id="KW-0812">Transmembrane</keyword>
<dbReference type="Pfam" id="PF13487">
    <property type="entry name" value="HD_5"/>
    <property type="match status" value="1"/>
</dbReference>
<dbReference type="RefSeq" id="WP_127737731.1">
    <property type="nucleotide sequence ID" value="NZ_JARMUX010000017.1"/>
</dbReference>
<dbReference type="PROSITE" id="PS51831">
    <property type="entry name" value="HD"/>
    <property type="match status" value="1"/>
</dbReference>
<feature type="transmembrane region" description="Helical" evidence="4">
    <location>
        <begin position="190"/>
        <end position="209"/>
    </location>
</feature>
<dbReference type="InterPro" id="IPR003607">
    <property type="entry name" value="HD/PDEase_dom"/>
</dbReference>
<name>A0A3S2X553_9BACI</name>
<evidence type="ECO:0000259" key="6">
    <source>
        <dbReference type="PROSITE" id="PS51831"/>
    </source>
</evidence>
<comment type="caution">
    <text evidence="8">The sequence shown here is derived from an EMBL/GenBank/DDBJ whole genome shotgun (WGS) entry which is preliminary data.</text>
</comment>
<evidence type="ECO:0000313" key="9">
    <source>
        <dbReference type="Proteomes" id="UP000288024"/>
    </source>
</evidence>
<feature type="transmembrane region" description="Helical" evidence="4">
    <location>
        <begin position="135"/>
        <end position="156"/>
    </location>
</feature>
<feature type="transmembrane region" description="Helical" evidence="4">
    <location>
        <begin position="44"/>
        <end position="65"/>
    </location>
</feature>
<evidence type="ECO:0000259" key="5">
    <source>
        <dbReference type="PROSITE" id="PS50885"/>
    </source>
</evidence>
<dbReference type="PANTHER" id="PTHR43155:SF2">
    <property type="entry name" value="CYCLIC DI-GMP PHOSPHODIESTERASE PA4108"/>
    <property type="match status" value="1"/>
</dbReference>
<dbReference type="PANTHER" id="PTHR43155">
    <property type="entry name" value="CYCLIC DI-GMP PHOSPHODIESTERASE PA4108-RELATED"/>
    <property type="match status" value="1"/>
</dbReference>
<keyword evidence="3 4" id="KW-0472">Membrane</keyword>
<evidence type="ECO:0000256" key="3">
    <source>
        <dbReference type="ARBA" id="ARBA00023136"/>
    </source>
</evidence>
<sequence length="498" mass="56527">METYKKLLNSLFYNYIIGSFLAVFGVGGAFMYTSLKISSDDMKILGFIMILSFICMVCAEGAFFYKDLNPLRNVLKLGKRDVNSLVEAYHRSKSFPLFSVRRILIPHLLGMSVPAIICSIYYITSGKLELPFVYIVYATVAAIIVAILHAFIEFFLTIRTMKGITIYIKSLMPKNLVIEEKVFISIHRKFLLTVVSISVLPLVIILLSTRVKLIDNGNLTELPYWNWAIVILFITLVYSVLSARFLSRDIITPIYQLKNLMKKVGTSQFTQPNSAVYTDEFAELFKGFHKMNDSIIQRERVNKELLDSFMMVLSATLDARDPYTAGHSTRVAGYSKLIGENLKLSKEEMELLYKTAILHDIGKIGVPDNVLLKEGKLTEEEFSYIKAHPVIGENILKQVQPQEEMARIIEGVRSHHERYDGNGYPDGLQGEGIPYFGRILAVADAFDAMTSDRPYRKGMPFSKALSILHEGKETQWDGKMVEAFIGKMTEEKMEKEIS</sequence>
<evidence type="ECO:0000256" key="1">
    <source>
        <dbReference type="ARBA" id="ARBA00004236"/>
    </source>
</evidence>
<protein>
    <submittedName>
        <fullName evidence="8">HD domain-containing protein</fullName>
    </submittedName>
</protein>
<keyword evidence="4" id="KW-1133">Transmembrane helix</keyword>
<feature type="domain" description="HD" evidence="6">
    <location>
        <begin position="324"/>
        <end position="449"/>
    </location>
</feature>
<feature type="domain" description="HD-GYP" evidence="7">
    <location>
        <begin position="302"/>
        <end position="498"/>
    </location>
</feature>
<dbReference type="CDD" id="cd00077">
    <property type="entry name" value="HDc"/>
    <property type="match status" value="1"/>
</dbReference>
<keyword evidence="9" id="KW-1185">Reference proteome</keyword>
<evidence type="ECO:0000313" key="8">
    <source>
        <dbReference type="EMBL" id="RVT65514.1"/>
    </source>
</evidence>
<evidence type="ECO:0000256" key="4">
    <source>
        <dbReference type="SAM" id="Phobius"/>
    </source>
</evidence>
<feature type="transmembrane region" description="Helical" evidence="4">
    <location>
        <begin position="224"/>
        <end position="246"/>
    </location>
</feature>
<dbReference type="Proteomes" id="UP000288024">
    <property type="component" value="Unassembled WGS sequence"/>
</dbReference>
<accession>A0A3S2X553</accession>
<dbReference type="PROSITE" id="PS51832">
    <property type="entry name" value="HD_GYP"/>
    <property type="match status" value="1"/>
</dbReference>
<organism evidence="8 9">
    <name type="scientific">Niallia taxi</name>
    <dbReference type="NCBI Taxonomy" id="2499688"/>
    <lineage>
        <taxon>Bacteria</taxon>
        <taxon>Bacillati</taxon>
        <taxon>Bacillota</taxon>
        <taxon>Bacilli</taxon>
        <taxon>Bacillales</taxon>
        <taxon>Bacillaceae</taxon>
        <taxon>Niallia</taxon>
    </lineage>
</organism>
<feature type="transmembrane region" description="Helical" evidence="4">
    <location>
        <begin position="103"/>
        <end position="123"/>
    </location>
</feature>
<dbReference type="Gene3D" id="6.10.340.10">
    <property type="match status" value="1"/>
</dbReference>
<dbReference type="EMBL" id="RZTZ01000002">
    <property type="protein sequence ID" value="RVT65514.1"/>
    <property type="molecule type" value="Genomic_DNA"/>
</dbReference>
<feature type="domain" description="HAMP" evidence="5">
    <location>
        <begin position="248"/>
        <end position="300"/>
    </location>
</feature>
<dbReference type="PROSITE" id="PS50885">
    <property type="entry name" value="HAMP"/>
    <property type="match status" value="1"/>
</dbReference>
<evidence type="ECO:0000256" key="2">
    <source>
        <dbReference type="ARBA" id="ARBA00022475"/>
    </source>
</evidence>
<dbReference type="GO" id="GO:0007165">
    <property type="term" value="P:signal transduction"/>
    <property type="evidence" value="ECO:0007669"/>
    <property type="project" value="InterPro"/>
</dbReference>
<dbReference type="InterPro" id="IPR037522">
    <property type="entry name" value="HD_GYP_dom"/>
</dbReference>
<evidence type="ECO:0000259" key="7">
    <source>
        <dbReference type="PROSITE" id="PS51832"/>
    </source>
</evidence>
<dbReference type="InterPro" id="IPR003660">
    <property type="entry name" value="HAMP_dom"/>
</dbReference>
<dbReference type="InterPro" id="IPR006674">
    <property type="entry name" value="HD_domain"/>
</dbReference>
<reference evidence="8 9" key="1">
    <citation type="submission" date="2019-01" db="EMBL/GenBank/DDBJ databases">
        <title>Bacillus sp. M5HDSG1-1, whole genome shotgun sequence.</title>
        <authorList>
            <person name="Tuo L."/>
        </authorList>
    </citation>
    <scope>NUCLEOTIDE SEQUENCE [LARGE SCALE GENOMIC DNA]</scope>
    <source>
        <strain evidence="8 9">M5HDSG1-1</strain>
    </source>
</reference>
<feature type="transmembrane region" description="Helical" evidence="4">
    <location>
        <begin position="12"/>
        <end position="32"/>
    </location>
</feature>
<proteinExistence type="predicted"/>
<dbReference type="Gene3D" id="1.10.3210.10">
    <property type="entry name" value="Hypothetical protein af1432"/>
    <property type="match status" value="1"/>
</dbReference>
<comment type="subcellular location">
    <subcellularLocation>
        <location evidence="1">Cell membrane</location>
    </subcellularLocation>
</comment>
<dbReference type="SMART" id="SM00471">
    <property type="entry name" value="HDc"/>
    <property type="match status" value="1"/>
</dbReference>
<dbReference type="GO" id="GO:0005886">
    <property type="term" value="C:plasma membrane"/>
    <property type="evidence" value="ECO:0007669"/>
    <property type="project" value="UniProtKB-SubCell"/>
</dbReference>